<name>A0A9W6CTL9_XANFL</name>
<gene>
    <name evidence="3" type="ORF">GGQ86_005062</name>
    <name evidence="2" type="ORF">XFLAVUS301_48080</name>
</gene>
<dbReference type="Pfam" id="PF13561">
    <property type="entry name" value="adh_short_C2"/>
    <property type="match status" value="1"/>
</dbReference>
<dbReference type="InterPro" id="IPR036291">
    <property type="entry name" value="NAD(P)-bd_dom_sf"/>
</dbReference>
<dbReference type="PROSITE" id="PS00061">
    <property type="entry name" value="ADH_SHORT"/>
    <property type="match status" value="1"/>
</dbReference>
<dbReference type="FunFam" id="3.40.50.720:FF:000084">
    <property type="entry name" value="Short-chain dehydrogenase reductase"/>
    <property type="match status" value="1"/>
</dbReference>
<dbReference type="GO" id="GO:0032787">
    <property type="term" value="P:monocarboxylic acid metabolic process"/>
    <property type="evidence" value="ECO:0007669"/>
    <property type="project" value="UniProtKB-ARBA"/>
</dbReference>
<dbReference type="PANTHER" id="PTHR42879:SF2">
    <property type="entry name" value="3-OXOACYL-[ACYL-CARRIER-PROTEIN] REDUCTASE FABG"/>
    <property type="match status" value="1"/>
</dbReference>
<dbReference type="AlphaFoldDB" id="A0A9W6CTL9"/>
<dbReference type="Proteomes" id="UP001144397">
    <property type="component" value="Unassembled WGS sequence"/>
</dbReference>
<evidence type="ECO:0000313" key="4">
    <source>
        <dbReference type="Proteomes" id="UP001144397"/>
    </source>
</evidence>
<keyword evidence="5" id="KW-1185">Reference proteome</keyword>
<dbReference type="EMBL" id="BSDO01000011">
    <property type="protein sequence ID" value="GLI25134.1"/>
    <property type="molecule type" value="Genomic_DNA"/>
</dbReference>
<dbReference type="EMBL" id="JAVDPY010000013">
    <property type="protein sequence ID" value="MDR6336559.1"/>
    <property type="molecule type" value="Genomic_DNA"/>
</dbReference>
<dbReference type="GO" id="GO:0003858">
    <property type="term" value="F:3-hydroxybutyrate dehydrogenase activity"/>
    <property type="evidence" value="ECO:0007669"/>
    <property type="project" value="UniProtKB-EC"/>
</dbReference>
<dbReference type="Proteomes" id="UP001245370">
    <property type="component" value="Unassembled WGS sequence"/>
</dbReference>
<dbReference type="NCBIfam" id="NF009093">
    <property type="entry name" value="PRK12429.1"/>
    <property type="match status" value="1"/>
</dbReference>
<dbReference type="NCBIfam" id="TIGR01963">
    <property type="entry name" value="PHB_DH"/>
    <property type="match status" value="1"/>
</dbReference>
<dbReference type="InterPro" id="IPR050259">
    <property type="entry name" value="SDR"/>
</dbReference>
<dbReference type="InterPro" id="IPR020904">
    <property type="entry name" value="Sc_DH/Rdtase_CS"/>
</dbReference>
<accession>A0A9W6CTL9</accession>
<dbReference type="PRINTS" id="PR00080">
    <property type="entry name" value="SDRFAMILY"/>
</dbReference>
<dbReference type="EC" id="1.1.1.30" evidence="3"/>
<keyword evidence="3" id="KW-0560">Oxidoreductase</keyword>
<dbReference type="InterPro" id="IPR002347">
    <property type="entry name" value="SDR_fam"/>
</dbReference>
<proteinExistence type="inferred from homology"/>
<sequence>MKGRNAIVTGSTSGIGLAIARALAGEGCNVMLNGLGDANEIEAVRADLAAAAGTKITYNGADVSRPAEVRALVAAARADLGPVDILVNNAGIQHVSALADFPDEQWDRLVAVNLSAAFHASKAVIASMTERRFGRIVNIASVLGLVGAPHKAAYVATKHGLVGLTKSIAIEVAETGVTCNAVCPGMVMTPIIEMQVADQAKVTGLSPEDVVKEVFLQNQPIRRPVTAEEIAGAVVFLCSPAGSGVTGTTLAVDGGYVAR</sequence>
<reference evidence="3 5" key="2">
    <citation type="submission" date="2023-07" db="EMBL/GenBank/DDBJ databases">
        <title>Genomic Encyclopedia of Type Strains, Phase IV (KMG-IV): sequencing the most valuable type-strain genomes for metagenomic binning, comparative biology and taxonomic classification.</title>
        <authorList>
            <person name="Goeker M."/>
        </authorList>
    </citation>
    <scope>NUCLEOTIDE SEQUENCE [LARGE SCALE GENOMIC DNA]</scope>
    <source>
        <strain evidence="3 5">DSM 338</strain>
    </source>
</reference>
<evidence type="ECO:0000313" key="3">
    <source>
        <dbReference type="EMBL" id="MDR6336559.1"/>
    </source>
</evidence>
<organism evidence="2 4">
    <name type="scientific">Xanthobacter flavus</name>
    <dbReference type="NCBI Taxonomy" id="281"/>
    <lineage>
        <taxon>Bacteria</taxon>
        <taxon>Pseudomonadati</taxon>
        <taxon>Pseudomonadota</taxon>
        <taxon>Alphaproteobacteria</taxon>
        <taxon>Hyphomicrobiales</taxon>
        <taxon>Xanthobacteraceae</taxon>
        <taxon>Xanthobacter</taxon>
    </lineage>
</organism>
<dbReference type="RefSeq" id="WP_229643698.1">
    <property type="nucleotide sequence ID" value="NZ_BSDO01000011.1"/>
</dbReference>
<dbReference type="PANTHER" id="PTHR42879">
    <property type="entry name" value="3-OXOACYL-(ACYL-CARRIER-PROTEIN) REDUCTASE"/>
    <property type="match status" value="1"/>
</dbReference>
<comment type="caution">
    <text evidence="2">The sequence shown here is derived from an EMBL/GenBank/DDBJ whole genome shotgun (WGS) entry which is preliminary data.</text>
</comment>
<dbReference type="Gene3D" id="3.40.50.720">
    <property type="entry name" value="NAD(P)-binding Rossmann-like Domain"/>
    <property type="match status" value="1"/>
</dbReference>
<comment type="similarity">
    <text evidence="1">Belongs to the short-chain dehydrogenases/reductases (SDR) family.</text>
</comment>
<evidence type="ECO:0000313" key="5">
    <source>
        <dbReference type="Proteomes" id="UP001245370"/>
    </source>
</evidence>
<evidence type="ECO:0000256" key="1">
    <source>
        <dbReference type="ARBA" id="ARBA00006484"/>
    </source>
</evidence>
<dbReference type="PRINTS" id="PR00081">
    <property type="entry name" value="GDHRDH"/>
</dbReference>
<evidence type="ECO:0000313" key="2">
    <source>
        <dbReference type="EMBL" id="GLI25134.1"/>
    </source>
</evidence>
<dbReference type="GeneID" id="95765578"/>
<dbReference type="SUPFAM" id="SSF51735">
    <property type="entry name" value="NAD(P)-binding Rossmann-fold domains"/>
    <property type="match status" value="1"/>
</dbReference>
<dbReference type="InterPro" id="IPR011294">
    <property type="entry name" value="3-OHbutyrate_DH"/>
</dbReference>
<reference evidence="2" key="1">
    <citation type="submission" date="2022-12" db="EMBL/GenBank/DDBJ databases">
        <title>Reference genome sequencing for broad-spectrum identification of bacterial and archaeal isolates by mass spectrometry.</title>
        <authorList>
            <person name="Sekiguchi Y."/>
            <person name="Tourlousse D.M."/>
        </authorList>
    </citation>
    <scope>NUCLEOTIDE SEQUENCE</scope>
    <source>
        <strain evidence="2">301</strain>
    </source>
</reference>
<protein>
    <submittedName>
        <fullName evidence="2">3-hydroxybutyrate dehydrogenase</fullName>
        <ecNumber evidence="3">1.1.1.30</ecNumber>
    </submittedName>
</protein>